<sequence length="432" mass="48168">MSHIRALPTEILFLIASFLQGSAKFALARSCKTLYHELRPLILKFNIDYQNSNLLGMAAKDDNITLARWLLDYGANINAFFPGKTPVMRAIKNSSPAVLTLLLNSPGLDINLQNREQESALWIPVRHGASSTLWRVLERVDCAVDLRHQRGQTALHLAVWWGRIGLAQLLLAKGNLDLATIDRNGHTALHLAVRGRRLDVVDLILWHPRTDVNCIDNDGNTPLWWSTYLSYDEITESFLTVPGIDVNVCVERQTPFSTAAAMGRANIMKILLGIRDVEINTGRELMDPPLCQAATGGHVEAVRLMVEQGERLQINQGTLTTHDTALGIAARAGHLELIRALLIHQNIDPNLENRWLESPLVLAAKGAHARVVDALLADQRMDAHSLRAALWSANDENVRRAIQRQIDSRRIYSEQIVASRSQGGLAARWPWV</sequence>
<reference evidence="5 6" key="1">
    <citation type="journal article" date="2023" name="IMA Fungus">
        <title>Comparative genomic study of the Penicillium genus elucidates a diverse pangenome and 15 lateral gene transfer events.</title>
        <authorList>
            <person name="Petersen C."/>
            <person name="Sorensen T."/>
            <person name="Nielsen M.R."/>
            <person name="Sondergaard T.E."/>
            <person name="Sorensen J.L."/>
            <person name="Fitzpatrick D.A."/>
            <person name="Frisvad J.C."/>
            <person name="Nielsen K.L."/>
        </authorList>
    </citation>
    <scope>NUCLEOTIDE SEQUENCE [LARGE SCALE GENOMIC DNA]</scope>
    <source>
        <strain evidence="5 6">IBT 29057</strain>
    </source>
</reference>
<dbReference type="PROSITE" id="PS50088">
    <property type="entry name" value="ANK_REPEAT"/>
    <property type="match status" value="3"/>
</dbReference>
<gene>
    <name evidence="5" type="ORF">N7450_011536</name>
</gene>
<accession>A0AAD6DA82</accession>
<name>A0AAD6DA82_9EURO</name>
<evidence type="ECO:0000313" key="5">
    <source>
        <dbReference type="EMBL" id="KAJ5569050.1"/>
    </source>
</evidence>
<evidence type="ECO:0000256" key="4">
    <source>
        <dbReference type="SAM" id="SignalP"/>
    </source>
</evidence>
<dbReference type="Proteomes" id="UP001216150">
    <property type="component" value="Unassembled WGS sequence"/>
</dbReference>
<dbReference type="InterPro" id="IPR002110">
    <property type="entry name" value="Ankyrin_rpt"/>
</dbReference>
<dbReference type="PANTHER" id="PTHR24198">
    <property type="entry name" value="ANKYRIN REPEAT AND PROTEIN KINASE DOMAIN-CONTAINING PROTEIN"/>
    <property type="match status" value="1"/>
</dbReference>
<feature type="chain" id="PRO_5042098636" description="F-box domain-containing protein" evidence="4">
    <location>
        <begin position="29"/>
        <end position="432"/>
    </location>
</feature>
<dbReference type="SUPFAM" id="SSF48403">
    <property type="entry name" value="Ankyrin repeat"/>
    <property type="match status" value="1"/>
</dbReference>
<proteinExistence type="predicted"/>
<dbReference type="Pfam" id="PF12796">
    <property type="entry name" value="Ank_2"/>
    <property type="match status" value="3"/>
</dbReference>
<feature type="repeat" description="ANK" evidence="3">
    <location>
        <begin position="321"/>
        <end position="354"/>
    </location>
</feature>
<evidence type="ECO:0008006" key="7">
    <source>
        <dbReference type="Google" id="ProtNLM"/>
    </source>
</evidence>
<organism evidence="5 6">
    <name type="scientific">Penicillium hetheringtonii</name>
    <dbReference type="NCBI Taxonomy" id="911720"/>
    <lineage>
        <taxon>Eukaryota</taxon>
        <taxon>Fungi</taxon>
        <taxon>Dikarya</taxon>
        <taxon>Ascomycota</taxon>
        <taxon>Pezizomycotina</taxon>
        <taxon>Eurotiomycetes</taxon>
        <taxon>Eurotiomycetidae</taxon>
        <taxon>Eurotiales</taxon>
        <taxon>Aspergillaceae</taxon>
        <taxon>Penicillium</taxon>
    </lineage>
</organism>
<evidence type="ECO:0000256" key="2">
    <source>
        <dbReference type="ARBA" id="ARBA00023043"/>
    </source>
</evidence>
<feature type="repeat" description="ANK" evidence="3">
    <location>
        <begin position="184"/>
        <end position="205"/>
    </location>
</feature>
<keyword evidence="4" id="KW-0732">Signal</keyword>
<evidence type="ECO:0000313" key="6">
    <source>
        <dbReference type="Proteomes" id="UP001216150"/>
    </source>
</evidence>
<protein>
    <recommendedName>
        <fullName evidence="7">F-box domain-containing protein</fullName>
    </recommendedName>
</protein>
<feature type="repeat" description="ANK" evidence="3">
    <location>
        <begin position="150"/>
        <end position="174"/>
    </location>
</feature>
<evidence type="ECO:0000256" key="3">
    <source>
        <dbReference type="PROSITE-ProRule" id="PRU00023"/>
    </source>
</evidence>
<feature type="signal peptide" evidence="4">
    <location>
        <begin position="1"/>
        <end position="28"/>
    </location>
</feature>
<dbReference type="EMBL" id="JAQJAC010000010">
    <property type="protein sequence ID" value="KAJ5569050.1"/>
    <property type="molecule type" value="Genomic_DNA"/>
</dbReference>
<evidence type="ECO:0000256" key="1">
    <source>
        <dbReference type="ARBA" id="ARBA00022737"/>
    </source>
</evidence>
<dbReference type="Gene3D" id="1.25.40.20">
    <property type="entry name" value="Ankyrin repeat-containing domain"/>
    <property type="match status" value="3"/>
</dbReference>
<dbReference type="InterPro" id="IPR036770">
    <property type="entry name" value="Ankyrin_rpt-contain_sf"/>
</dbReference>
<keyword evidence="2 3" id="KW-0040">ANK repeat</keyword>
<dbReference type="AlphaFoldDB" id="A0AAD6DA82"/>
<keyword evidence="1" id="KW-0677">Repeat</keyword>
<dbReference type="PROSITE" id="PS50297">
    <property type="entry name" value="ANK_REP_REGION"/>
    <property type="match status" value="2"/>
</dbReference>
<keyword evidence="6" id="KW-1185">Reference proteome</keyword>
<dbReference type="PANTHER" id="PTHR24198:SF165">
    <property type="entry name" value="ANKYRIN REPEAT-CONTAINING PROTEIN-RELATED"/>
    <property type="match status" value="1"/>
</dbReference>
<comment type="caution">
    <text evidence="5">The sequence shown here is derived from an EMBL/GenBank/DDBJ whole genome shotgun (WGS) entry which is preliminary data.</text>
</comment>
<dbReference type="SMART" id="SM00248">
    <property type="entry name" value="ANK"/>
    <property type="match status" value="9"/>
</dbReference>